<keyword evidence="1" id="KW-0479">Metal-binding</keyword>
<dbReference type="SMART" id="SM00906">
    <property type="entry name" value="Fungal_trans"/>
    <property type="match status" value="1"/>
</dbReference>
<dbReference type="CDD" id="cd12148">
    <property type="entry name" value="fungal_TF_MHR"/>
    <property type="match status" value="1"/>
</dbReference>
<evidence type="ECO:0000259" key="6">
    <source>
        <dbReference type="PROSITE" id="PS00463"/>
    </source>
</evidence>
<dbReference type="InterPro" id="IPR007219">
    <property type="entry name" value="XnlR_reg_dom"/>
</dbReference>
<feature type="domain" description="Zn(2)-C6 fungal-type" evidence="6">
    <location>
        <begin position="31"/>
        <end position="61"/>
    </location>
</feature>
<gene>
    <name evidence="7" type="ORF">FHL15_008357</name>
</gene>
<dbReference type="EMBL" id="VFLP01000052">
    <property type="protein sequence ID" value="TRX90778.1"/>
    <property type="molecule type" value="Genomic_DNA"/>
</dbReference>
<dbReference type="InterPro" id="IPR001138">
    <property type="entry name" value="Zn2Cys6_DnaBD"/>
</dbReference>
<dbReference type="Proteomes" id="UP000319160">
    <property type="component" value="Unassembled WGS sequence"/>
</dbReference>
<dbReference type="GO" id="GO:0000981">
    <property type="term" value="F:DNA-binding transcription factor activity, RNA polymerase II-specific"/>
    <property type="evidence" value="ECO:0007669"/>
    <property type="project" value="InterPro"/>
</dbReference>
<evidence type="ECO:0000313" key="7">
    <source>
        <dbReference type="EMBL" id="TRX90778.1"/>
    </source>
</evidence>
<dbReference type="PANTHER" id="PTHR47840">
    <property type="entry name" value="ZN(II)2CYS6 TRANSCRIPTION FACTOR (EUROFUNG)-RELATED"/>
    <property type="match status" value="1"/>
</dbReference>
<protein>
    <recommendedName>
        <fullName evidence="6">Zn(2)-C6 fungal-type domain-containing protein</fullName>
    </recommendedName>
</protein>
<feature type="region of interest" description="Disordered" evidence="5">
    <location>
        <begin position="98"/>
        <end position="132"/>
    </location>
</feature>
<keyword evidence="8" id="KW-1185">Reference proteome</keyword>
<organism evidence="7 8">
    <name type="scientific">Xylaria flabelliformis</name>
    <dbReference type="NCBI Taxonomy" id="2512241"/>
    <lineage>
        <taxon>Eukaryota</taxon>
        <taxon>Fungi</taxon>
        <taxon>Dikarya</taxon>
        <taxon>Ascomycota</taxon>
        <taxon>Pezizomycotina</taxon>
        <taxon>Sordariomycetes</taxon>
        <taxon>Xylariomycetidae</taxon>
        <taxon>Xylariales</taxon>
        <taxon>Xylariaceae</taxon>
        <taxon>Xylaria</taxon>
    </lineage>
</organism>
<feature type="region of interest" description="Disordered" evidence="5">
    <location>
        <begin position="1"/>
        <end position="29"/>
    </location>
</feature>
<dbReference type="SUPFAM" id="SSF57701">
    <property type="entry name" value="Zn2/Cys6 DNA-binding domain"/>
    <property type="match status" value="1"/>
</dbReference>
<comment type="caution">
    <text evidence="7">The sequence shown here is derived from an EMBL/GenBank/DDBJ whole genome shotgun (WGS) entry which is preliminary data.</text>
</comment>
<dbReference type="Gene3D" id="4.10.240.10">
    <property type="entry name" value="Zn(2)-C6 fungal-type DNA-binding domain"/>
    <property type="match status" value="1"/>
</dbReference>
<reference evidence="8" key="1">
    <citation type="submission" date="2019-06" db="EMBL/GenBank/DDBJ databases">
        <title>Draft genome sequence of the griseofulvin-producing fungus Xylaria cubensis strain G536.</title>
        <authorList>
            <person name="Mead M.E."/>
            <person name="Raja H.A."/>
            <person name="Steenwyk J.L."/>
            <person name="Knowles S.L."/>
            <person name="Oberlies N.H."/>
            <person name="Rokas A."/>
        </authorList>
    </citation>
    <scope>NUCLEOTIDE SEQUENCE [LARGE SCALE GENOMIC DNA]</scope>
    <source>
        <strain evidence="8">G536</strain>
    </source>
</reference>
<dbReference type="CDD" id="cd00067">
    <property type="entry name" value="GAL4"/>
    <property type="match status" value="1"/>
</dbReference>
<dbReference type="PROSITE" id="PS00463">
    <property type="entry name" value="ZN2_CY6_FUNGAL_1"/>
    <property type="match status" value="1"/>
</dbReference>
<dbReference type="OrthoDB" id="5392779at2759"/>
<dbReference type="GO" id="GO:0003677">
    <property type="term" value="F:DNA binding"/>
    <property type="evidence" value="ECO:0007669"/>
    <property type="project" value="InterPro"/>
</dbReference>
<dbReference type="AlphaFoldDB" id="A0A553HS41"/>
<dbReference type="STRING" id="2512241.A0A553HS41"/>
<keyword evidence="4" id="KW-0539">Nucleus</keyword>
<evidence type="ECO:0000313" key="8">
    <source>
        <dbReference type="Proteomes" id="UP000319160"/>
    </source>
</evidence>
<accession>A0A553HS41</accession>
<feature type="compositionally biased region" description="Basic residues" evidence="5">
    <location>
        <begin position="20"/>
        <end position="29"/>
    </location>
</feature>
<dbReference type="GO" id="GO:0008270">
    <property type="term" value="F:zinc ion binding"/>
    <property type="evidence" value="ECO:0007669"/>
    <property type="project" value="InterPro"/>
</dbReference>
<evidence type="ECO:0000256" key="4">
    <source>
        <dbReference type="ARBA" id="ARBA00023242"/>
    </source>
</evidence>
<dbReference type="GO" id="GO:0006351">
    <property type="term" value="P:DNA-templated transcription"/>
    <property type="evidence" value="ECO:0007669"/>
    <property type="project" value="InterPro"/>
</dbReference>
<sequence length="780" mass="86594">MADAGSSAHEPPSPTTQAGVKRRKIRKGTRSCWECKRRKNKCTWSGNEEKCDGCYHRRTRCITQEHPEEHVLHERRGANKSDNRLQRLEALVEELSRKVASGNASRDRQLLPDGSDEPQTPASTSSGPITAELSSEPSAANYLADPRLHTAGSNISEDGAMRMTGALLPFLTEPTYRTAGSLIHALVAAWPSKDQHDAILRSDAGSLHPALAATCSGFRASPSPKDLLQLPPPGTTPVAIARKLLVLGTYLQVISSQFENRVTGPGSKYQAVSSRAFETVSRLITHNDNFPESIEVIECLIIESQHHNYMGNIRRAWIALRRAMAMAQMLGLDRQNKILAHNTNTEIIPATSYHDSIWFLLVHFDQYLSLILGITPSLPENSQISPGRLEKYTPSERMGRLHSMAAGRILQRNRINMYDIVETREIDKILQKASACMPAQWWLFLDGLDDCSGEGIYEVVNRLMVQFAHYNILLQVHLPYMLHCLGSQQYYSSTPTVIHSCRELLKRFSAFRSRHPTVSYCRGLDIFAFVASIALCLLHIHTSCNYQSSDSCDSVGTSTLLAHQRLTNRSLMERAFRSIEKIAQVEPDDKITSDIVPVFRRLLAVEEEAYRGVGYSIHLPSDTRQPRSSSLEVTVSNETLYLKVPFCGTIEVGRIDTSNTPSADISSSGGTAQSAHVLMGSYPPSARDYLVPLPILQVSEDQHEVVAEGHQVDKHQSENTNAPTIMPASSGLQPMSYDGNDRVQASTSTSGLIAPDITCNFEEMLNPMDTGFFEPLWDIQ</sequence>
<keyword evidence="2" id="KW-0805">Transcription regulation</keyword>
<name>A0A553HS41_9PEZI</name>
<dbReference type="InterPro" id="IPR036864">
    <property type="entry name" value="Zn2-C6_fun-type_DNA-bd_sf"/>
</dbReference>
<dbReference type="PANTHER" id="PTHR47840:SF1">
    <property type="entry name" value="ZN(II)2CYS6 TRANSCRIPTION FACTOR (EUROFUNG)"/>
    <property type="match status" value="1"/>
</dbReference>
<keyword evidence="3" id="KW-0804">Transcription</keyword>
<evidence type="ECO:0000256" key="5">
    <source>
        <dbReference type="SAM" id="MobiDB-lite"/>
    </source>
</evidence>
<evidence type="ECO:0000256" key="3">
    <source>
        <dbReference type="ARBA" id="ARBA00023163"/>
    </source>
</evidence>
<evidence type="ECO:0000256" key="2">
    <source>
        <dbReference type="ARBA" id="ARBA00023015"/>
    </source>
</evidence>
<proteinExistence type="predicted"/>
<evidence type="ECO:0000256" key="1">
    <source>
        <dbReference type="ARBA" id="ARBA00022723"/>
    </source>
</evidence>
<feature type="compositionally biased region" description="Polar residues" evidence="5">
    <location>
        <begin position="117"/>
        <end position="132"/>
    </location>
</feature>